<dbReference type="EMBL" id="DQ149153">
    <property type="protein sequence ID" value="ABA29270.1"/>
    <property type="molecule type" value="Genomic_DNA"/>
</dbReference>
<organism evidence="8 9">
    <name type="scientific">Cercopithecine herpesvirus 16</name>
    <name type="common">CeHV-16</name>
    <name type="synonym">Herpesvirus papio 2</name>
    <dbReference type="NCBI Taxonomy" id="340907"/>
    <lineage>
        <taxon>Viruses</taxon>
        <taxon>Duplodnaviria</taxon>
        <taxon>Heunggongvirae</taxon>
        <taxon>Peploviricota</taxon>
        <taxon>Herviviricetes</taxon>
        <taxon>Herpesvirales</taxon>
        <taxon>Orthoherpesviridae</taxon>
        <taxon>Alphaherpesvirinae</taxon>
        <taxon>Simplexvirus</taxon>
        <taxon>Simplexvirus papiinealpha2</taxon>
    </lineage>
</organism>
<evidence type="ECO:0000256" key="7">
    <source>
        <dbReference type="SAM" id="Phobius"/>
    </source>
</evidence>
<organismHost>
    <name type="scientific">Homo sapiens</name>
    <name type="common">Human</name>
    <dbReference type="NCBI Taxonomy" id="9606"/>
</organismHost>
<dbReference type="Proteomes" id="UP000132309">
    <property type="component" value="Segment"/>
</dbReference>
<dbReference type="RefSeq" id="YP_443863.1">
    <property type="nucleotide sequence ID" value="NC_007653.1"/>
</dbReference>
<evidence type="ECO:0000256" key="4">
    <source>
        <dbReference type="ARBA" id="ARBA00022844"/>
    </source>
</evidence>
<evidence type="ECO:0000256" key="5">
    <source>
        <dbReference type="ARBA" id="ARBA00022921"/>
    </source>
</evidence>
<feature type="transmembrane region" description="Helical" evidence="7">
    <location>
        <begin position="658"/>
        <end position="680"/>
    </location>
</feature>
<keyword evidence="1" id="KW-0167">Capsid protein</keyword>
<dbReference type="KEGG" id="vg:3850176"/>
<keyword evidence="4" id="KW-0946">Virion</keyword>
<protein>
    <submittedName>
        <fullName evidence="8">UL17</fullName>
    </submittedName>
</protein>
<gene>
    <name evidence="8" type="primary">UL17</name>
</gene>
<keyword evidence="5" id="KW-0426">Late protein</keyword>
<keyword evidence="9" id="KW-1185">Reference proteome</keyword>
<evidence type="ECO:0000256" key="1">
    <source>
        <dbReference type="ARBA" id="ARBA00022561"/>
    </source>
</evidence>
<keyword evidence="7" id="KW-0472">Membrane</keyword>
<name>Q2QBG0_CHV16</name>
<dbReference type="GeneID" id="3850176"/>
<dbReference type="InterPro" id="IPR007640">
    <property type="entry name" value="UL17-like"/>
</dbReference>
<keyword evidence="6" id="KW-0231">Viral genome packaging</keyword>
<organismHost>
    <name type="scientific">Macaca nemestrina</name>
    <name type="common">Pig-tailed macaque</name>
    <dbReference type="NCBI Taxonomy" id="9545"/>
</organismHost>
<evidence type="ECO:0000313" key="8">
    <source>
        <dbReference type="EMBL" id="ABA29270.1"/>
    </source>
</evidence>
<sequence length="704" mass="74039">MNAHLANEVNYDVRREPGRPGSLIHLIVSDACLTASGVPLAALAAGGARFPNDPPPPAAGFRVETQTRAHATGECGPWVSAFAAYMPRDALGEVLAPAVPGRPGLLPREPGPGGLFVSLPVACDARGAYDPYATAALRVSWGPAAGCARVLLFSYGELVPPTTRYAADGPRLARLCRHFCRYVWRLGAAAPAAAAEAAAHLAAGLGGGGPGAAAGAPAELAAGDDAPISPEAQLAAPGADAADREDVSITREDEEILALVQRAVRDVARRHPVRAGAPRRAAPAVASGLRQGALAHQAAAGAGAAGRGRDDAEAVLAGLEPPGGGRFGPASVADLPRPGGEVLGDVLTLAPGSERPRSLVEWLDRGWEALAGGDRPGWLWSRRSVSLVPRHHYATKGRFVVVSYENSVAWGGRGAGAPRLSGELAEALTEACAAEDVLCPRRLSPALQAELLRRFPALEAPLRGARPVLAPFDAAAEVAFVARAQTECLRALGGAIRAALQGAPRITQRVRYEFDPDQSAWIGEVTRRLPVLLENVMRAIEEAPADAFFRTAYAAAVLSFLGERAFRGRRFVPPGDDLPARFSDADGHYAFDYYSTGGTTVRTTDRPIAVVFDGDVNREQSKCRFLDAQPPNAARRVCERYLPGESYAYLCLGFNRRLHALVVFPGGFAFAANVAAYLTLGEPASRALVRRFCREVPSGRGAAR</sequence>
<organismHost>
    <name type="scientific">Macaca leonina</name>
    <name type="common">Northern pig-tailed macaque</name>
    <name type="synonym">Macaca nemestrina leonina</name>
    <dbReference type="NCBI Taxonomy" id="90387"/>
</organismHost>
<organismHost>
    <name type="scientific">Macaca fascicularis</name>
    <name type="common">Crab-eating macaque</name>
    <name type="synonym">Cynomolgus monkey</name>
    <dbReference type="NCBI Taxonomy" id="9541"/>
</organismHost>
<organismHost>
    <name type="scientific">Macaca mulatta</name>
    <name type="common">Rhesus macaque</name>
    <dbReference type="NCBI Taxonomy" id="9544"/>
</organismHost>
<keyword evidence="7" id="KW-1133">Transmembrane helix</keyword>
<dbReference type="GO" id="GO:0019028">
    <property type="term" value="C:viral capsid"/>
    <property type="evidence" value="ECO:0007669"/>
    <property type="project" value="UniProtKB-KW"/>
</dbReference>
<accession>Q2QBG0</accession>
<keyword evidence="3" id="KW-1188">Viral release from host cell</keyword>
<reference evidence="8 9" key="1">
    <citation type="journal article" date="2006" name="J. Virol.">
        <title>The complete genome sequence of herpesvirus papio 2 (Cercopithecine herpesvirus 16) shows evidence of recombination events among various progenitor herpesviruses.</title>
        <authorList>
            <person name="Tyler S.D."/>
            <person name="Severini A."/>
        </authorList>
    </citation>
    <scope>NUCLEOTIDE SEQUENCE [LARGE SCALE GENOMIC DNA]</scope>
    <source>
        <strain evidence="8">X313</strain>
    </source>
</reference>
<dbReference type="HAMAP" id="MF_04017">
    <property type="entry name" value="HSV_CVC1"/>
    <property type="match status" value="1"/>
</dbReference>
<dbReference type="Pfam" id="PF04559">
    <property type="entry name" value="Herpes_UL17"/>
    <property type="match status" value="1"/>
</dbReference>
<keyword evidence="7" id="KW-0812">Transmembrane</keyword>
<proteinExistence type="inferred from homology"/>
<evidence type="ECO:0000256" key="2">
    <source>
        <dbReference type="ARBA" id="ARBA00022562"/>
    </source>
</evidence>
<evidence type="ECO:0000313" key="9">
    <source>
        <dbReference type="Proteomes" id="UP000132309"/>
    </source>
</evidence>
<evidence type="ECO:0000256" key="6">
    <source>
        <dbReference type="ARBA" id="ARBA00023219"/>
    </source>
</evidence>
<dbReference type="GO" id="GO:0051276">
    <property type="term" value="P:chromosome organization"/>
    <property type="evidence" value="ECO:0007669"/>
    <property type="project" value="InterPro"/>
</dbReference>
<keyword evidence="2" id="KW-1048">Host nucleus</keyword>
<evidence type="ECO:0000256" key="3">
    <source>
        <dbReference type="ARBA" id="ARBA00022612"/>
    </source>
</evidence>